<dbReference type="SMART" id="SM00240">
    <property type="entry name" value="FHA"/>
    <property type="match status" value="1"/>
</dbReference>
<sequence length="170" mass="18646">MMLQSWCSRVTGRRWTAVQGLILQLTRAGFLLLLWLFVWSIIRSLRTDIYAGSGVRVPTRSRGGSVLQSLGKQKVARTLVVTQGALAGTRIPLGTQPVLIGRADDSTLVLTDDYASTRHARLSPRGTDWYVEDLGSTNGTYLDRAKVTTAVRVPLGTPVRVGKTVIELRP</sequence>
<evidence type="ECO:0000259" key="3">
    <source>
        <dbReference type="PROSITE" id="PS50006"/>
    </source>
</evidence>
<dbReference type="eggNOG" id="COG1716">
    <property type="taxonomic scope" value="Bacteria"/>
</dbReference>
<protein>
    <recommendedName>
        <fullName evidence="3">FHA domain-containing protein</fullName>
    </recommendedName>
</protein>
<feature type="transmembrane region" description="Helical" evidence="2">
    <location>
        <begin position="21"/>
        <end position="42"/>
    </location>
</feature>
<comment type="caution">
    <text evidence="4">The sequence shown here is derived from an EMBL/GenBank/DDBJ whole genome shotgun (WGS) entry which is preliminary data.</text>
</comment>
<dbReference type="CDD" id="cd22693">
    <property type="entry name" value="FHA_FhaB-like"/>
    <property type="match status" value="1"/>
</dbReference>
<dbReference type="InterPro" id="IPR050923">
    <property type="entry name" value="Cell_Proc_Reg/RNA_Proc"/>
</dbReference>
<gene>
    <name evidence="4" type="ORF">Rrhod_4392</name>
</gene>
<organism evidence="4 5">
    <name type="scientific">Rhodococcus rhodnii LMG 5362</name>
    <dbReference type="NCBI Taxonomy" id="1273125"/>
    <lineage>
        <taxon>Bacteria</taxon>
        <taxon>Bacillati</taxon>
        <taxon>Actinomycetota</taxon>
        <taxon>Actinomycetes</taxon>
        <taxon>Mycobacteriales</taxon>
        <taxon>Nocardiaceae</taxon>
        <taxon>Rhodococcus</taxon>
    </lineage>
</organism>
<evidence type="ECO:0000256" key="1">
    <source>
        <dbReference type="ARBA" id="ARBA00022553"/>
    </source>
</evidence>
<dbReference type="Proteomes" id="UP000013525">
    <property type="component" value="Unassembled WGS sequence"/>
</dbReference>
<dbReference type="PATRIC" id="fig|1273125.3.peg.4167"/>
<accession>R7WJS9</accession>
<dbReference type="AlphaFoldDB" id="R7WJS9"/>
<dbReference type="InterPro" id="IPR000253">
    <property type="entry name" value="FHA_dom"/>
</dbReference>
<dbReference type="PANTHER" id="PTHR23308">
    <property type="entry name" value="NUCLEAR INHIBITOR OF PROTEIN PHOSPHATASE-1"/>
    <property type="match status" value="1"/>
</dbReference>
<dbReference type="Gene3D" id="2.60.200.20">
    <property type="match status" value="1"/>
</dbReference>
<name>R7WJS9_9NOCA</name>
<dbReference type="Pfam" id="PF00498">
    <property type="entry name" value="FHA"/>
    <property type="match status" value="1"/>
</dbReference>
<keyword evidence="2" id="KW-0472">Membrane</keyword>
<evidence type="ECO:0000256" key="2">
    <source>
        <dbReference type="SAM" id="Phobius"/>
    </source>
</evidence>
<reference evidence="4 5" key="1">
    <citation type="journal article" date="2013" name="Genome Announc.">
        <title>Draft Genome Sequence of Rhodococcus rhodnii Strain LMG5362, a Symbiont of Rhodnius prolixus (Hemiptera, Reduviidae, Triatominae), the Principle Vector of Trypanosoma cruzi.</title>
        <authorList>
            <person name="Pachebat J.A."/>
            <person name="van Keulen G."/>
            <person name="Whitten M.M."/>
            <person name="Girdwood S."/>
            <person name="Del Sol R."/>
            <person name="Dyson P.J."/>
            <person name="Facey P.D."/>
        </authorList>
    </citation>
    <scope>NUCLEOTIDE SEQUENCE [LARGE SCALE GENOMIC DNA]</scope>
    <source>
        <strain evidence="4 5">LMG 5362</strain>
    </source>
</reference>
<evidence type="ECO:0000313" key="5">
    <source>
        <dbReference type="Proteomes" id="UP000013525"/>
    </source>
</evidence>
<keyword evidence="2" id="KW-0812">Transmembrane</keyword>
<keyword evidence="1" id="KW-0597">Phosphoprotein</keyword>
<evidence type="ECO:0000313" key="4">
    <source>
        <dbReference type="EMBL" id="EOM74249.1"/>
    </source>
</evidence>
<feature type="domain" description="FHA" evidence="3">
    <location>
        <begin position="98"/>
        <end position="147"/>
    </location>
</feature>
<proteinExistence type="predicted"/>
<dbReference type="InterPro" id="IPR008984">
    <property type="entry name" value="SMAD_FHA_dom_sf"/>
</dbReference>
<keyword evidence="2" id="KW-1133">Transmembrane helix</keyword>
<dbReference type="EMBL" id="APMY01000133">
    <property type="protein sequence ID" value="EOM74249.1"/>
    <property type="molecule type" value="Genomic_DNA"/>
</dbReference>
<keyword evidence="5" id="KW-1185">Reference proteome</keyword>
<dbReference type="PROSITE" id="PS50006">
    <property type="entry name" value="FHA_DOMAIN"/>
    <property type="match status" value="1"/>
</dbReference>
<dbReference type="SUPFAM" id="SSF49879">
    <property type="entry name" value="SMAD/FHA domain"/>
    <property type="match status" value="1"/>
</dbReference>